<evidence type="ECO:0000256" key="4">
    <source>
        <dbReference type="ARBA" id="ARBA00023002"/>
    </source>
</evidence>
<evidence type="ECO:0000313" key="10">
    <source>
        <dbReference type="Proteomes" id="UP000242188"/>
    </source>
</evidence>
<comment type="similarity">
    <text evidence="1 8">Belongs to the cytochrome P450 family.</text>
</comment>
<dbReference type="InterPro" id="IPR002401">
    <property type="entry name" value="Cyt_P450_E_grp-I"/>
</dbReference>
<accession>A0A210PYW6</accession>
<dbReference type="InterPro" id="IPR036396">
    <property type="entry name" value="Cyt_P450_sf"/>
</dbReference>
<name>A0A210PYW6_MIZYE</name>
<evidence type="ECO:0000313" key="9">
    <source>
        <dbReference type="EMBL" id="OWF41678.1"/>
    </source>
</evidence>
<dbReference type="InterPro" id="IPR050196">
    <property type="entry name" value="Cytochrome_P450_Monoox"/>
</dbReference>
<keyword evidence="2 7" id="KW-0349">Heme</keyword>
<dbReference type="GO" id="GO:0020037">
    <property type="term" value="F:heme binding"/>
    <property type="evidence" value="ECO:0007669"/>
    <property type="project" value="InterPro"/>
</dbReference>
<dbReference type="InterPro" id="IPR001128">
    <property type="entry name" value="Cyt_P450"/>
</dbReference>
<evidence type="ECO:0000256" key="7">
    <source>
        <dbReference type="PIRSR" id="PIRSR602401-1"/>
    </source>
</evidence>
<dbReference type="EMBL" id="NEDP02005373">
    <property type="protein sequence ID" value="OWF41678.1"/>
    <property type="molecule type" value="Genomic_DNA"/>
</dbReference>
<comment type="cofactor">
    <cofactor evidence="7">
        <name>heme</name>
        <dbReference type="ChEBI" id="CHEBI:30413"/>
    </cofactor>
</comment>
<dbReference type="GO" id="GO:0005506">
    <property type="term" value="F:iron ion binding"/>
    <property type="evidence" value="ECO:0007669"/>
    <property type="project" value="InterPro"/>
</dbReference>
<feature type="binding site" description="axial binding residue" evidence="7">
    <location>
        <position position="448"/>
    </location>
    <ligand>
        <name>heme</name>
        <dbReference type="ChEBI" id="CHEBI:30413"/>
    </ligand>
    <ligandPart>
        <name>Fe</name>
        <dbReference type="ChEBI" id="CHEBI:18248"/>
    </ligandPart>
</feature>
<keyword evidence="6 8" id="KW-0503">Monooxygenase</keyword>
<sequence>MEDLFQIDNINDKVDDLNLLSDRKVYKTVAYSTTSGGAVSGKKMMQAVVNLVVSATLSILQFLSDVWQIHIALPRDGLVPEAGLIVNKLLFQLFGKDKFKKLEYLCQFYHKFGLFKYEGKIYIFDEHLAQTVINKLDKVTDNYADDTPLKDSFLSSSEAMPDSDRVIESIFRKTSIYGRSSLVIRDLDILCKNILEMNESEPINFTKLSLRLALDMAGHVLLELDLGGQEGRQDRLLETMMTILHRCYALEEISSKSKEFAKAVDELDNLTSQILTDAVNTDDNNVKARRLVSQLYDACGYDKAKDNMKVFLMAGTESTASVLPIMFYLLAKYPQVQKELQTEAEQNVDNIRKDPNLPLPKIDSVIKEVLRLYPIVPFIRRQNERPVTIGNFKLKERSEIMVFLWGMHRSPYTWNRSTNFVPFRFYKNLSRKDSSNLYIPFGDGSRMCIAQHLARLEIRLTMAVLLNAFDFRLVKETQDLQFVVDWTHSVIHPDRDMFFRVVPRAMPANA</sequence>
<gene>
    <name evidence="9" type="ORF">KP79_PYT18594</name>
</gene>
<keyword evidence="4 8" id="KW-0560">Oxidoreductase</keyword>
<dbReference type="STRING" id="6573.A0A210PYW6"/>
<dbReference type="OrthoDB" id="1372046at2759"/>
<organism evidence="9 10">
    <name type="scientific">Mizuhopecten yessoensis</name>
    <name type="common">Japanese scallop</name>
    <name type="synonym">Patinopecten yessoensis</name>
    <dbReference type="NCBI Taxonomy" id="6573"/>
    <lineage>
        <taxon>Eukaryota</taxon>
        <taxon>Metazoa</taxon>
        <taxon>Spiralia</taxon>
        <taxon>Lophotrochozoa</taxon>
        <taxon>Mollusca</taxon>
        <taxon>Bivalvia</taxon>
        <taxon>Autobranchia</taxon>
        <taxon>Pteriomorphia</taxon>
        <taxon>Pectinida</taxon>
        <taxon>Pectinoidea</taxon>
        <taxon>Pectinidae</taxon>
        <taxon>Mizuhopecten</taxon>
    </lineage>
</organism>
<keyword evidence="3 7" id="KW-0479">Metal-binding</keyword>
<keyword evidence="10" id="KW-1185">Reference proteome</keyword>
<dbReference type="Gene3D" id="1.10.630.10">
    <property type="entry name" value="Cytochrome P450"/>
    <property type="match status" value="1"/>
</dbReference>
<dbReference type="CDD" id="cd00302">
    <property type="entry name" value="cytochrome_P450"/>
    <property type="match status" value="1"/>
</dbReference>
<comment type="caution">
    <text evidence="9">The sequence shown here is derived from an EMBL/GenBank/DDBJ whole genome shotgun (WGS) entry which is preliminary data.</text>
</comment>
<dbReference type="InterPro" id="IPR017972">
    <property type="entry name" value="Cyt_P450_CS"/>
</dbReference>
<evidence type="ECO:0000256" key="6">
    <source>
        <dbReference type="ARBA" id="ARBA00023033"/>
    </source>
</evidence>
<dbReference type="PRINTS" id="PR00463">
    <property type="entry name" value="EP450I"/>
</dbReference>
<dbReference type="Pfam" id="PF00067">
    <property type="entry name" value="p450"/>
    <property type="match status" value="1"/>
</dbReference>
<evidence type="ECO:0000256" key="3">
    <source>
        <dbReference type="ARBA" id="ARBA00022723"/>
    </source>
</evidence>
<evidence type="ECO:0000256" key="5">
    <source>
        <dbReference type="ARBA" id="ARBA00023004"/>
    </source>
</evidence>
<dbReference type="PANTHER" id="PTHR24291">
    <property type="entry name" value="CYTOCHROME P450 FAMILY 4"/>
    <property type="match status" value="1"/>
</dbReference>
<dbReference type="GO" id="GO:0004497">
    <property type="term" value="F:monooxygenase activity"/>
    <property type="evidence" value="ECO:0007669"/>
    <property type="project" value="UniProtKB-KW"/>
</dbReference>
<proteinExistence type="inferred from homology"/>
<dbReference type="AlphaFoldDB" id="A0A210PYW6"/>
<evidence type="ECO:0000256" key="2">
    <source>
        <dbReference type="ARBA" id="ARBA00022617"/>
    </source>
</evidence>
<evidence type="ECO:0000256" key="8">
    <source>
        <dbReference type="RuleBase" id="RU000461"/>
    </source>
</evidence>
<dbReference type="SUPFAM" id="SSF48264">
    <property type="entry name" value="Cytochrome P450"/>
    <property type="match status" value="1"/>
</dbReference>
<dbReference type="Proteomes" id="UP000242188">
    <property type="component" value="Unassembled WGS sequence"/>
</dbReference>
<keyword evidence="5 7" id="KW-0408">Iron</keyword>
<dbReference type="PANTHER" id="PTHR24291:SF50">
    <property type="entry name" value="BIFUNCTIONAL ALBAFLAVENONE MONOOXYGENASE_TERPENE SYNTHASE"/>
    <property type="match status" value="1"/>
</dbReference>
<dbReference type="PROSITE" id="PS00086">
    <property type="entry name" value="CYTOCHROME_P450"/>
    <property type="match status" value="1"/>
</dbReference>
<evidence type="ECO:0000256" key="1">
    <source>
        <dbReference type="ARBA" id="ARBA00010617"/>
    </source>
</evidence>
<dbReference type="PRINTS" id="PR00385">
    <property type="entry name" value="P450"/>
</dbReference>
<dbReference type="GO" id="GO:0016705">
    <property type="term" value="F:oxidoreductase activity, acting on paired donors, with incorporation or reduction of molecular oxygen"/>
    <property type="evidence" value="ECO:0007669"/>
    <property type="project" value="InterPro"/>
</dbReference>
<protein>
    <submittedName>
        <fullName evidence="9">Cytochrome P450 3A28</fullName>
    </submittedName>
</protein>
<reference evidence="9 10" key="1">
    <citation type="journal article" date="2017" name="Nat. Ecol. Evol.">
        <title>Scallop genome provides insights into evolution of bilaterian karyotype and development.</title>
        <authorList>
            <person name="Wang S."/>
            <person name="Zhang J."/>
            <person name="Jiao W."/>
            <person name="Li J."/>
            <person name="Xun X."/>
            <person name="Sun Y."/>
            <person name="Guo X."/>
            <person name="Huan P."/>
            <person name="Dong B."/>
            <person name="Zhang L."/>
            <person name="Hu X."/>
            <person name="Sun X."/>
            <person name="Wang J."/>
            <person name="Zhao C."/>
            <person name="Wang Y."/>
            <person name="Wang D."/>
            <person name="Huang X."/>
            <person name="Wang R."/>
            <person name="Lv J."/>
            <person name="Li Y."/>
            <person name="Zhang Z."/>
            <person name="Liu B."/>
            <person name="Lu W."/>
            <person name="Hui Y."/>
            <person name="Liang J."/>
            <person name="Zhou Z."/>
            <person name="Hou R."/>
            <person name="Li X."/>
            <person name="Liu Y."/>
            <person name="Li H."/>
            <person name="Ning X."/>
            <person name="Lin Y."/>
            <person name="Zhao L."/>
            <person name="Xing Q."/>
            <person name="Dou J."/>
            <person name="Li Y."/>
            <person name="Mao J."/>
            <person name="Guo H."/>
            <person name="Dou H."/>
            <person name="Li T."/>
            <person name="Mu C."/>
            <person name="Jiang W."/>
            <person name="Fu Q."/>
            <person name="Fu X."/>
            <person name="Miao Y."/>
            <person name="Liu J."/>
            <person name="Yu Q."/>
            <person name="Li R."/>
            <person name="Liao H."/>
            <person name="Li X."/>
            <person name="Kong Y."/>
            <person name="Jiang Z."/>
            <person name="Chourrout D."/>
            <person name="Li R."/>
            <person name="Bao Z."/>
        </authorList>
    </citation>
    <scope>NUCLEOTIDE SEQUENCE [LARGE SCALE GENOMIC DNA]</scope>
    <source>
        <strain evidence="9 10">PY_sf001</strain>
    </source>
</reference>